<dbReference type="GeneID" id="63742987"/>
<accession>A0A7L7SSR6</accession>
<gene>
    <name evidence="1" type="primary">59</name>
    <name evidence="1" type="ORF">SEA_ARCHIMEDES_59</name>
</gene>
<protein>
    <submittedName>
        <fullName evidence="1">Uncharacterized protein</fullName>
    </submittedName>
</protein>
<organism evidence="1 2">
    <name type="scientific">Gordonia phage Archimedes</name>
    <dbReference type="NCBI Taxonomy" id="2759389"/>
    <lineage>
        <taxon>Viruses</taxon>
        <taxon>Duplodnaviria</taxon>
        <taxon>Heunggongvirae</taxon>
        <taxon>Uroviricota</taxon>
        <taxon>Caudoviricetes</taxon>
        <taxon>Archimedesvirus</taxon>
        <taxon>Archimedesvirus archimedes</taxon>
    </lineage>
</organism>
<evidence type="ECO:0000313" key="2">
    <source>
        <dbReference type="Proteomes" id="UP000516653"/>
    </source>
</evidence>
<evidence type="ECO:0000313" key="1">
    <source>
        <dbReference type="EMBL" id="QOC55759.1"/>
    </source>
</evidence>
<keyword evidence="2" id="KW-1185">Reference proteome</keyword>
<dbReference type="KEGG" id="vg:63742987"/>
<dbReference type="EMBL" id="MT771339">
    <property type="protein sequence ID" value="QOC55759.1"/>
    <property type="molecule type" value="Genomic_DNA"/>
</dbReference>
<reference evidence="1 2" key="1">
    <citation type="submission" date="2020-07" db="EMBL/GenBank/DDBJ databases">
        <authorList>
            <person name="Buterbaugh K.M."/>
            <person name="Dean A.J."/>
            <person name="Durmis N.D."/>
            <person name="Gonzalez I.M."/>
            <person name="Kowalski E.M."/>
            <person name="Mundorff O.G."/>
            <person name="Vimal D."/>
            <person name="Chamarti P.R."/>
            <person name="Xu J."/>
            <person name="Butela K.A."/>
            <person name="Garlena R.A."/>
            <person name="Russell D.A."/>
            <person name="Pope W.H."/>
            <person name="Jacobs-Sera D."/>
            <person name="Hatfull G.F."/>
        </authorList>
    </citation>
    <scope>NUCLEOTIDE SEQUENCE [LARGE SCALE GENOMIC DNA]</scope>
</reference>
<dbReference type="Proteomes" id="UP000516653">
    <property type="component" value="Segment"/>
</dbReference>
<proteinExistence type="predicted"/>
<sequence length="86" mass="9740">MIWWQAMLWGMAGGAVWRVTWNLVKSGIVAGLDARLDRKREAMAKQAVANPEAVAERLGLPIEVVRRYAEGRQVKDRMDSQEYKPG</sequence>
<name>A0A7L7SSR6_9CAUD</name>
<dbReference type="RefSeq" id="YP_010049668.1">
    <property type="nucleotide sequence ID" value="NC_054392.1"/>
</dbReference>